<evidence type="ECO:0000256" key="5">
    <source>
        <dbReference type="ARBA" id="ARBA00022723"/>
    </source>
</evidence>
<dbReference type="SUPFAM" id="SSF48264">
    <property type="entry name" value="Cytochrome P450"/>
    <property type="match status" value="1"/>
</dbReference>
<evidence type="ECO:0000256" key="3">
    <source>
        <dbReference type="ARBA" id="ARBA00022617"/>
    </source>
</evidence>
<dbReference type="Gene3D" id="1.10.630.10">
    <property type="entry name" value="Cytochrome P450"/>
    <property type="match status" value="1"/>
</dbReference>
<comment type="subcellular location">
    <subcellularLocation>
        <location evidence="1">Membrane</location>
        <topology evidence="1">Single-pass membrane protein</topology>
    </subcellularLocation>
</comment>
<evidence type="ECO:0000256" key="6">
    <source>
        <dbReference type="ARBA" id="ARBA00022989"/>
    </source>
</evidence>
<dbReference type="PANTHER" id="PTHR47947">
    <property type="entry name" value="CYTOCHROME P450 82C3-RELATED"/>
    <property type="match status" value="1"/>
</dbReference>
<keyword evidence="10" id="KW-0472">Membrane</keyword>
<keyword evidence="7 12" id="KW-0560">Oxidoreductase</keyword>
<dbReference type="InterPro" id="IPR001128">
    <property type="entry name" value="Cyt_P450"/>
</dbReference>
<dbReference type="Proteomes" id="UP001341281">
    <property type="component" value="Chromosome 08"/>
</dbReference>
<evidence type="ECO:0000256" key="1">
    <source>
        <dbReference type="ARBA" id="ARBA00004167"/>
    </source>
</evidence>
<keyword evidence="4" id="KW-0812">Transmembrane</keyword>
<evidence type="ECO:0000256" key="2">
    <source>
        <dbReference type="ARBA" id="ARBA00010617"/>
    </source>
</evidence>
<evidence type="ECO:0000256" key="12">
    <source>
        <dbReference type="RuleBase" id="RU000461"/>
    </source>
</evidence>
<evidence type="ECO:0000256" key="11">
    <source>
        <dbReference type="PIRSR" id="PIRSR602401-1"/>
    </source>
</evidence>
<protein>
    <recommendedName>
        <fullName evidence="15">Cytochrome P450</fullName>
    </recommendedName>
</protein>
<dbReference type="FunFam" id="1.10.630.10:FF:000081">
    <property type="entry name" value="Cytochrome P450 CYP81N5"/>
    <property type="match status" value="1"/>
</dbReference>
<name>A0AAQ3XC69_PASNO</name>
<dbReference type="GO" id="GO:0020037">
    <property type="term" value="F:heme binding"/>
    <property type="evidence" value="ECO:0007669"/>
    <property type="project" value="InterPro"/>
</dbReference>
<keyword evidence="14" id="KW-1185">Reference proteome</keyword>
<feature type="binding site" description="axial binding residue" evidence="11">
    <location>
        <position position="460"/>
    </location>
    <ligand>
        <name>heme</name>
        <dbReference type="ChEBI" id="CHEBI:30413"/>
    </ligand>
    <ligandPart>
        <name>Fe</name>
        <dbReference type="ChEBI" id="CHEBI:18248"/>
    </ligandPart>
</feature>
<comment type="similarity">
    <text evidence="2 12">Belongs to the cytochrome P450 family.</text>
</comment>
<dbReference type="InterPro" id="IPR002401">
    <property type="entry name" value="Cyt_P450_E_grp-I"/>
</dbReference>
<dbReference type="EMBL" id="CP144752">
    <property type="protein sequence ID" value="WVZ90972.1"/>
    <property type="molecule type" value="Genomic_DNA"/>
</dbReference>
<evidence type="ECO:0000256" key="7">
    <source>
        <dbReference type="ARBA" id="ARBA00023002"/>
    </source>
</evidence>
<dbReference type="AlphaFoldDB" id="A0AAQ3XC69"/>
<evidence type="ECO:0000313" key="13">
    <source>
        <dbReference type="EMBL" id="WVZ90972.1"/>
    </source>
</evidence>
<dbReference type="GO" id="GO:0004497">
    <property type="term" value="F:monooxygenase activity"/>
    <property type="evidence" value="ECO:0007669"/>
    <property type="project" value="UniProtKB-KW"/>
</dbReference>
<evidence type="ECO:0000256" key="10">
    <source>
        <dbReference type="ARBA" id="ARBA00023136"/>
    </source>
</evidence>
<evidence type="ECO:0000256" key="4">
    <source>
        <dbReference type="ARBA" id="ARBA00022692"/>
    </source>
</evidence>
<organism evidence="13 14">
    <name type="scientific">Paspalum notatum var. saurae</name>
    <dbReference type="NCBI Taxonomy" id="547442"/>
    <lineage>
        <taxon>Eukaryota</taxon>
        <taxon>Viridiplantae</taxon>
        <taxon>Streptophyta</taxon>
        <taxon>Embryophyta</taxon>
        <taxon>Tracheophyta</taxon>
        <taxon>Spermatophyta</taxon>
        <taxon>Magnoliopsida</taxon>
        <taxon>Liliopsida</taxon>
        <taxon>Poales</taxon>
        <taxon>Poaceae</taxon>
        <taxon>PACMAD clade</taxon>
        <taxon>Panicoideae</taxon>
        <taxon>Andropogonodae</taxon>
        <taxon>Paspaleae</taxon>
        <taxon>Paspalinae</taxon>
        <taxon>Paspalum</taxon>
    </lineage>
</organism>
<dbReference type="PROSITE" id="PS00086">
    <property type="entry name" value="CYTOCHROME_P450"/>
    <property type="match status" value="1"/>
</dbReference>
<dbReference type="GO" id="GO:0005506">
    <property type="term" value="F:iron ion binding"/>
    <property type="evidence" value="ECO:0007669"/>
    <property type="project" value="InterPro"/>
</dbReference>
<dbReference type="GO" id="GO:0016020">
    <property type="term" value="C:membrane"/>
    <property type="evidence" value="ECO:0007669"/>
    <property type="project" value="UniProtKB-SubCell"/>
</dbReference>
<dbReference type="InterPro" id="IPR036396">
    <property type="entry name" value="Cyt_P450_sf"/>
</dbReference>
<proteinExistence type="inferred from homology"/>
<evidence type="ECO:0000256" key="8">
    <source>
        <dbReference type="ARBA" id="ARBA00023004"/>
    </source>
</evidence>
<dbReference type="InterPro" id="IPR017972">
    <property type="entry name" value="Cyt_P450_CS"/>
</dbReference>
<dbReference type="GO" id="GO:0016705">
    <property type="term" value="F:oxidoreductase activity, acting on paired donors, with incorporation or reduction of molecular oxygen"/>
    <property type="evidence" value="ECO:0007669"/>
    <property type="project" value="InterPro"/>
</dbReference>
<reference evidence="13 14" key="1">
    <citation type="submission" date="2024-02" db="EMBL/GenBank/DDBJ databases">
        <title>High-quality chromosome-scale genome assembly of Pensacola bahiagrass (Paspalum notatum Flugge var. saurae).</title>
        <authorList>
            <person name="Vega J.M."/>
            <person name="Podio M."/>
            <person name="Orjuela J."/>
            <person name="Siena L.A."/>
            <person name="Pessino S.C."/>
            <person name="Combes M.C."/>
            <person name="Mariac C."/>
            <person name="Albertini E."/>
            <person name="Pupilli F."/>
            <person name="Ortiz J.P.A."/>
            <person name="Leblanc O."/>
        </authorList>
    </citation>
    <scope>NUCLEOTIDE SEQUENCE [LARGE SCALE GENOMIC DNA]</scope>
    <source>
        <strain evidence="13">R1</strain>
        <tissue evidence="13">Leaf</tissue>
    </source>
</reference>
<dbReference type="InterPro" id="IPR050651">
    <property type="entry name" value="Plant_Cytochrome_P450_Monoox"/>
</dbReference>
<dbReference type="Pfam" id="PF00067">
    <property type="entry name" value="p450"/>
    <property type="match status" value="1"/>
</dbReference>
<gene>
    <name evidence="13" type="ORF">U9M48_037216</name>
</gene>
<keyword evidence="5 11" id="KW-0479">Metal-binding</keyword>
<dbReference type="PRINTS" id="PR00463">
    <property type="entry name" value="EP450I"/>
</dbReference>
<keyword evidence="8 11" id="KW-0408">Iron</keyword>
<comment type="cofactor">
    <cofactor evidence="11">
        <name>heme</name>
        <dbReference type="ChEBI" id="CHEBI:30413"/>
    </cofactor>
</comment>
<evidence type="ECO:0000313" key="14">
    <source>
        <dbReference type="Proteomes" id="UP001341281"/>
    </source>
</evidence>
<keyword evidence="6" id="KW-1133">Transmembrane helix</keyword>
<evidence type="ECO:0000256" key="9">
    <source>
        <dbReference type="ARBA" id="ARBA00023033"/>
    </source>
</evidence>
<evidence type="ECO:0008006" key="15">
    <source>
        <dbReference type="Google" id="ProtNLM"/>
    </source>
</evidence>
<dbReference type="PRINTS" id="PR00385">
    <property type="entry name" value="P450"/>
</dbReference>
<keyword evidence="9 12" id="KW-0503">Monooxygenase</keyword>
<accession>A0AAQ3XC69</accession>
<keyword evidence="3 11" id="KW-0349">Heme</keyword>
<dbReference type="PANTHER" id="PTHR47947:SF62">
    <property type="entry name" value="CYTOCHROME P450, FAMILY 81, SUBFAMILY D, POLYPEPTIDE 5"/>
    <property type="match status" value="1"/>
</dbReference>
<sequence>MDALLLLVVVVVGVVTVSSLVVLAAVRSRQGHAGAPSPPSLPLLGHLHLLGKPVHRSLAALAAAHGAGGSMAPLMSLRLGARRALLVSAHAAAAECFTARDAALAGRPRLLAGDMLGYGYTDILWAPYGEHWRGLRRFFNAELLSVSRLAARAADRRAEVAALVENLLRHAAAAAGAAPATVTLRPSLFEFVINVMLRALMGACVRGSDARRVQDLVEEAVVICGSPCVGDLYPALRWVDRLRGIYAALARLQARRDELLDGFVNDQRRKRDAAGGVRRDMENKGVIDELLSLQETDPKYYTDTVIKGIIIDKLIAQEIIQAGTDTTMLTIEWAMALLLQNPEAMKKARSEIDTHVGTSRLVDEPDIPKLPYLQCVVKETLRLCPVGPIIPAHEAMEDCTVGGFHVERGTMILVNAWAIHRDPKVWDAPEEFRPERFMDGGAVTTVTMPMLPFGLGRRRCPAEVLGVRLVSITLAALVQCFEWGVGEGGAIDMAEGAGLSMPMATPLAAVCRPREFVKSMLSASTGCAEQ</sequence>